<dbReference type="Gene3D" id="3.30.9.10">
    <property type="entry name" value="D-Amino Acid Oxidase, subunit A, domain 2"/>
    <property type="match status" value="1"/>
</dbReference>
<dbReference type="Gene3D" id="3.50.50.60">
    <property type="entry name" value="FAD/NAD(P)-binding domain"/>
    <property type="match status" value="2"/>
</dbReference>
<dbReference type="GO" id="GO:0005737">
    <property type="term" value="C:cytoplasm"/>
    <property type="evidence" value="ECO:0007669"/>
    <property type="project" value="TreeGrafter"/>
</dbReference>
<dbReference type="InterPro" id="IPR036188">
    <property type="entry name" value="FAD/NAD-bd_sf"/>
</dbReference>
<accession>A0A7W6WHM3</accession>
<proteinExistence type="predicted"/>
<name>A0A7W6WHM3_9HYPH</name>
<dbReference type="PANTHER" id="PTHR13847">
    <property type="entry name" value="SARCOSINE DEHYDROGENASE-RELATED"/>
    <property type="match status" value="1"/>
</dbReference>
<organism evidence="3 4">
    <name type="scientific">Rhizobium mongolense</name>
    <dbReference type="NCBI Taxonomy" id="57676"/>
    <lineage>
        <taxon>Bacteria</taxon>
        <taxon>Pseudomonadati</taxon>
        <taxon>Pseudomonadota</taxon>
        <taxon>Alphaproteobacteria</taxon>
        <taxon>Hyphomicrobiales</taxon>
        <taxon>Rhizobiaceae</taxon>
        <taxon>Rhizobium/Agrobacterium group</taxon>
        <taxon>Rhizobium</taxon>
    </lineage>
</organism>
<dbReference type="GO" id="GO:0016491">
    <property type="term" value="F:oxidoreductase activity"/>
    <property type="evidence" value="ECO:0007669"/>
    <property type="project" value="UniProtKB-KW"/>
</dbReference>
<evidence type="ECO:0000313" key="3">
    <source>
        <dbReference type="EMBL" id="MBB4278466.1"/>
    </source>
</evidence>
<dbReference type="RefSeq" id="WP_183929500.1">
    <property type="nucleotide sequence ID" value="NZ_JACIGM010000018.1"/>
</dbReference>
<sequence length="418" mass="45410">MTGKVIVVGAGIVGAVTALNLANAGWNVVLCDGHPPGSEAGASYGNGGWISPASIVPMSMPGLWRRIPGFLLDRNGPLTIDWMSLPRLAPWLVRFLWAGASKSRVRRTAKRLNWLLHDGPERHLKLAQQTGQEHLILQKGLLYAYPDRAAFEAEALSWELRRENGVAYVEWNEAALRQSLPALGPGYRFAVHVVEGAHCRDTGRYVAGIVEAARLKGVRFRQSAATAILDAVAPRVVLGDGETLSAEHIVVAAGIHSGRLLQRLGVRIPMESERGYHVTVASGETPFEIPVMPSTGRMANTPTDMGLRLSGQVELATVEKPPNWERAEVLQRHALASYPYLSADKAPDLRLWMGHRPSTPDGLPVIGPLSRYPRLIAAFGHGHIGIAAAPKTADLVLDALENRICDDARPFLPNRFGQ</sequence>
<gene>
    <name evidence="3" type="ORF">GGE12_006277</name>
</gene>
<dbReference type="Proteomes" id="UP000533641">
    <property type="component" value="Unassembled WGS sequence"/>
</dbReference>
<protein>
    <submittedName>
        <fullName evidence="3">D-amino-acid dehydrogenase</fullName>
        <ecNumber evidence="3">1.4.99.-</ecNumber>
    </submittedName>
</protein>
<dbReference type="PANTHER" id="PTHR13847:SF289">
    <property type="entry name" value="GLYCINE OXIDASE"/>
    <property type="match status" value="1"/>
</dbReference>
<dbReference type="SUPFAM" id="SSF51905">
    <property type="entry name" value="FAD/NAD(P)-binding domain"/>
    <property type="match status" value="1"/>
</dbReference>
<evidence type="ECO:0000256" key="1">
    <source>
        <dbReference type="ARBA" id="ARBA00023002"/>
    </source>
</evidence>
<dbReference type="EC" id="1.4.99.-" evidence="3"/>
<dbReference type="AlphaFoldDB" id="A0A7W6WHM3"/>
<comment type="caution">
    <text evidence="3">The sequence shown here is derived from an EMBL/GenBank/DDBJ whole genome shotgun (WGS) entry which is preliminary data.</text>
</comment>
<keyword evidence="1 3" id="KW-0560">Oxidoreductase</keyword>
<evidence type="ECO:0000259" key="2">
    <source>
        <dbReference type="Pfam" id="PF01266"/>
    </source>
</evidence>
<reference evidence="3 4" key="1">
    <citation type="submission" date="2020-08" db="EMBL/GenBank/DDBJ databases">
        <title>Genomic Encyclopedia of Type Strains, Phase IV (KMG-V): Genome sequencing to study the core and pangenomes of soil and plant-associated prokaryotes.</title>
        <authorList>
            <person name="Whitman W."/>
        </authorList>
    </citation>
    <scope>NUCLEOTIDE SEQUENCE [LARGE SCALE GENOMIC DNA]</scope>
    <source>
        <strain evidence="3 4">SEMIA 402</strain>
    </source>
</reference>
<dbReference type="InterPro" id="IPR006076">
    <property type="entry name" value="FAD-dep_OxRdtase"/>
</dbReference>
<dbReference type="EMBL" id="JACIGM010000018">
    <property type="protein sequence ID" value="MBB4278466.1"/>
    <property type="molecule type" value="Genomic_DNA"/>
</dbReference>
<dbReference type="SUPFAM" id="SSF54373">
    <property type="entry name" value="FAD-linked reductases, C-terminal domain"/>
    <property type="match status" value="1"/>
</dbReference>
<feature type="domain" description="FAD dependent oxidoreductase" evidence="2">
    <location>
        <begin position="4"/>
        <end position="397"/>
    </location>
</feature>
<evidence type="ECO:0000313" key="4">
    <source>
        <dbReference type="Proteomes" id="UP000533641"/>
    </source>
</evidence>
<dbReference type="Pfam" id="PF01266">
    <property type="entry name" value="DAO"/>
    <property type="match status" value="1"/>
</dbReference>